<organism evidence="1 2">
    <name type="scientific">Aerosakkonema funiforme FACHB-1375</name>
    <dbReference type="NCBI Taxonomy" id="2949571"/>
    <lineage>
        <taxon>Bacteria</taxon>
        <taxon>Bacillati</taxon>
        <taxon>Cyanobacteriota</taxon>
        <taxon>Cyanophyceae</taxon>
        <taxon>Oscillatoriophycideae</taxon>
        <taxon>Aerosakkonematales</taxon>
        <taxon>Aerosakkonemataceae</taxon>
        <taxon>Aerosakkonema</taxon>
    </lineage>
</organism>
<evidence type="ECO:0000313" key="2">
    <source>
        <dbReference type="Proteomes" id="UP000641646"/>
    </source>
</evidence>
<dbReference type="RefSeq" id="WP_190463564.1">
    <property type="nucleotide sequence ID" value="NZ_JACJPW010000013.1"/>
</dbReference>
<name>A0A926ZFP5_9CYAN</name>
<dbReference type="InterPro" id="IPR047684">
    <property type="entry name" value="Por_som-like"/>
</dbReference>
<reference evidence="1" key="2">
    <citation type="submission" date="2020-08" db="EMBL/GenBank/DDBJ databases">
        <authorList>
            <person name="Chen M."/>
            <person name="Teng W."/>
            <person name="Zhao L."/>
            <person name="Hu C."/>
            <person name="Zhou Y."/>
            <person name="Han B."/>
            <person name="Song L."/>
            <person name="Shu W."/>
        </authorList>
    </citation>
    <scope>NUCLEOTIDE SEQUENCE</scope>
    <source>
        <strain evidence="1">FACHB-1375</strain>
    </source>
</reference>
<dbReference type="NCBIfam" id="NF033921">
    <property type="entry name" value="por_somb"/>
    <property type="match status" value="1"/>
</dbReference>
<comment type="caution">
    <text evidence="1">The sequence shown here is derived from an EMBL/GenBank/DDBJ whole genome shotgun (WGS) entry which is preliminary data.</text>
</comment>
<dbReference type="PANTHER" id="PTHR43308">
    <property type="entry name" value="OUTER MEMBRANE PROTEIN ALPHA-RELATED"/>
    <property type="match status" value="1"/>
</dbReference>
<accession>A0A926ZFP5</accession>
<gene>
    <name evidence="1" type="ORF">H6G03_07220</name>
</gene>
<protein>
    <submittedName>
        <fullName evidence="1">Iron uptake porin</fullName>
    </submittedName>
</protein>
<dbReference type="AlphaFoldDB" id="A0A926ZFP5"/>
<dbReference type="EMBL" id="JACJPW010000013">
    <property type="protein sequence ID" value="MBD2180894.1"/>
    <property type="molecule type" value="Genomic_DNA"/>
</dbReference>
<sequence>MPKFFWENLPFGSAAFINLLLIASIMQVTESLADGSKGFSPYSSSFSGGDEEDEATDFLESVRDWGKSDRTTFSRQPNFDVRSANEKEGIANESFAWLSEVQPTDWAFQALVSLVERYHLFHIYRQHSYWGDRFLNRYEFAVRLNTCLEKIQELIALNACEVPREDLKIVQRLRQEFAAEIAILYGGIDSLEAGTTKLEAQHFSATAKLNCEAILNLDDSCDIEVSLLNKTLFDYRYIQVPSSLKIYGEARPIDRIYIRDRINFFLDFAPEAISKFLAYSDEFFNSSQIYANSYSPWSGIDTLYES</sequence>
<evidence type="ECO:0000313" key="1">
    <source>
        <dbReference type="EMBL" id="MBD2180894.1"/>
    </source>
</evidence>
<dbReference type="PANTHER" id="PTHR43308:SF1">
    <property type="entry name" value="OUTER MEMBRANE PROTEIN ALPHA"/>
    <property type="match status" value="1"/>
</dbReference>
<reference evidence="1" key="1">
    <citation type="journal article" date="2015" name="ISME J.">
        <title>Draft Genome Sequence of Streptomyces incarnatus NRRL8089, which Produces the Nucleoside Antibiotic Sinefungin.</title>
        <authorList>
            <person name="Oshima K."/>
            <person name="Hattori M."/>
            <person name="Shimizu H."/>
            <person name="Fukuda K."/>
            <person name="Nemoto M."/>
            <person name="Inagaki K."/>
            <person name="Tamura T."/>
        </authorList>
    </citation>
    <scope>NUCLEOTIDE SEQUENCE</scope>
    <source>
        <strain evidence="1">FACHB-1375</strain>
    </source>
</reference>
<dbReference type="InterPro" id="IPR051465">
    <property type="entry name" value="Cell_Envelope_Struct_Comp"/>
</dbReference>
<proteinExistence type="predicted"/>
<keyword evidence="2" id="KW-1185">Reference proteome</keyword>
<dbReference type="Proteomes" id="UP000641646">
    <property type="component" value="Unassembled WGS sequence"/>
</dbReference>